<accession>A0ABY9ZS24</accession>
<feature type="signal peptide" evidence="2">
    <location>
        <begin position="1"/>
        <end position="21"/>
    </location>
</feature>
<feature type="compositionally biased region" description="Pro residues" evidence="1">
    <location>
        <begin position="28"/>
        <end position="44"/>
    </location>
</feature>
<gene>
    <name evidence="3" type="ORF">RMN56_23505</name>
</gene>
<keyword evidence="2" id="KW-0732">Signal</keyword>
<dbReference type="EMBL" id="CP134876">
    <property type="protein sequence ID" value="WNM38087.1"/>
    <property type="molecule type" value="Genomic_DNA"/>
</dbReference>
<dbReference type="Proteomes" id="UP001303001">
    <property type="component" value="Chromosome"/>
</dbReference>
<evidence type="ECO:0000256" key="2">
    <source>
        <dbReference type="SAM" id="SignalP"/>
    </source>
</evidence>
<dbReference type="PROSITE" id="PS51257">
    <property type="entry name" value="PROKAR_LIPOPROTEIN"/>
    <property type="match status" value="1"/>
</dbReference>
<keyword evidence="4" id="KW-1185">Reference proteome</keyword>
<organism evidence="3 4">
    <name type="scientific">Micromonospora halotolerans</name>
    <dbReference type="NCBI Taxonomy" id="709879"/>
    <lineage>
        <taxon>Bacteria</taxon>
        <taxon>Bacillati</taxon>
        <taxon>Actinomycetota</taxon>
        <taxon>Actinomycetes</taxon>
        <taxon>Micromonosporales</taxon>
        <taxon>Micromonosporaceae</taxon>
        <taxon>Micromonospora</taxon>
    </lineage>
</organism>
<sequence length="294" mass="29609">MRRSRHLVVAVAVGTLLAGCAAGSGPTTGPPDPSAAPPGAGPSPDPVALIGNWTVTAADGGGVLRLAPSDQGDLLWFDRCGVSTGTWRAGAGGLFVTELSGLSPSGRPGCPTDPRHGPAWLPRATGFRVTGKTPVLLDDRGRQVVRLAPGAKPDPGPHLLPELAEPPVVTPEVRRALAPAAALPAGLTPAGRAALLGRWVPAGPPRGGRTPAYVELREDGGWRGSDGCNGQGGRWVAGAEGALLATAGPSTLIGCASVPVARWLSGASRAGLDGDVLVLVDARGDETGRLRRDG</sequence>
<evidence type="ECO:0000256" key="1">
    <source>
        <dbReference type="SAM" id="MobiDB-lite"/>
    </source>
</evidence>
<protein>
    <recommendedName>
        <fullName evidence="5">META domain-containing protein</fullName>
    </recommendedName>
</protein>
<feature type="chain" id="PRO_5046959913" description="META domain-containing protein" evidence="2">
    <location>
        <begin position="22"/>
        <end position="294"/>
    </location>
</feature>
<name>A0ABY9ZS24_9ACTN</name>
<dbReference type="RefSeq" id="WP_313719706.1">
    <property type="nucleotide sequence ID" value="NZ_CP134876.1"/>
</dbReference>
<proteinExistence type="predicted"/>
<evidence type="ECO:0008006" key="5">
    <source>
        <dbReference type="Google" id="ProtNLM"/>
    </source>
</evidence>
<evidence type="ECO:0000313" key="3">
    <source>
        <dbReference type="EMBL" id="WNM38087.1"/>
    </source>
</evidence>
<evidence type="ECO:0000313" key="4">
    <source>
        <dbReference type="Proteomes" id="UP001303001"/>
    </source>
</evidence>
<feature type="region of interest" description="Disordered" evidence="1">
    <location>
        <begin position="23"/>
        <end position="44"/>
    </location>
</feature>
<reference evidence="3 4" key="1">
    <citation type="submission" date="2023-09" db="EMBL/GenBank/DDBJ databases">
        <title>Micromonospora halotolerans DSM 45598 genome sequence.</title>
        <authorList>
            <person name="Mo P."/>
        </authorList>
    </citation>
    <scope>NUCLEOTIDE SEQUENCE [LARGE SCALE GENOMIC DNA]</scope>
    <source>
        <strain evidence="3 4">DSM 45598</strain>
    </source>
</reference>